<feature type="domain" description="PilY1 beta-propeller" evidence="5">
    <location>
        <begin position="482"/>
        <end position="767"/>
    </location>
</feature>
<proteinExistence type="predicted"/>
<evidence type="ECO:0000256" key="2">
    <source>
        <dbReference type="ARBA" id="ARBA00022837"/>
    </source>
</evidence>
<gene>
    <name evidence="6" type="ORF">BXT89_07145</name>
</gene>
<comment type="caution">
    <text evidence="6">The sequence shown here is derived from an EMBL/GenBank/DDBJ whole genome shotgun (WGS) entry which is preliminary data.</text>
</comment>
<evidence type="ECO:0000256" key="3">
    <source>
        <dbReference type="SAM" id="MobiDB-lite"/>
    </source>
</evidence>
<feature type="region of interest" description="Disordered" evidence="3">
    <location>
        <begin position="189"/>
        <end position="236"/>
    </location>
</feature>
<feature type="chain" id="PRO_5010528623" description="PilY1 beta-propeller domain-containing protein" evidence="4">
    <location>
        <begin position="23"/>
        <end position="951"/>
    </location>
</feature>
<evidence type="ECO:0000256" key="1">
    <source>
        <dbReference type="ARBA" id="ARBA00022723"/>
    </source>
</evidence>
<keyword evidence="7" id="KW-1185">Reference proteome</keyword>
<feature type="compositionally biased region" description="Polar residues" evidence="3">
    <location>
        <begin position="226"/>
        <end position="236"/>
    </location>
</feature>
<accession>A0A1S8DIR4</accession>
<organism evidence="6 7">
    <name type="scientific">Halopseudomonas pachastrellae</name>
    <dbReference type="NCBI Taxonomy" id="254161"/>
    <lineage>
        <taxon>Bacteria</taxon>
        <taxon>Pseudomonadati</taxon>
        <taxon>Pseudomonadota</taxon>
        <taxon>Gammaproteobacteria</taxon>
        <taxon>Pseudomonadales</taxon>
        <taxon>Pseudomonadaceae</taxon>
        <taxon>Halopseudomonas</taxon>
    </lineage>
</organism>
<keyword evidence="4" id="KW-0732">Signal</keyword>
<sequence>MHWPTNKLATLLLSAVPAAALAFQPISGPVSSRSAAPANVVLLLDNSSSMVLNSAGGRTRLAVMQEAATQLLHQHRDLRFGLFAFNPASGAGAQRDTAGGRLLMPVDGIGHDAAGLQHLQRLEQAIANLNPAAGNDPDLYTWTPLAETHYEISRYLRGMSSFYEPSAPRYQSPLQWRCQANAAVVLTDGLPTHDSDFPASSQQEPAGQNPHVPGNWHLPDWDGDASNDTSGASLQDPGSTFYLDDMAAFARALDLRQGGVDAAGQSWDDPAYPAQNLRTYTLGFAIDDPRLRAAARAGGGRYLSVADAGGLSDALGRIVGEVGAHSGFVSAATLDGQTLSAGRLRVRSQYHARDWSGELELLALDKSGAEQGVIWRSDSQFVPGGLRGRYQSWRQADGLQPAGPVTLRGAGFTALALAQQQQLLAMATGLGLHGANAGQQLLDWARGVPVQGLRERTRLLGDSVRSAPRLLMAGAPLLASEEADYHAYLQQRRALGDLLLVGANDGFLHLFEAGGLHRYAYLPAAVQGNLEHWAAPAYGAGYGHHSGVDGQIALTDARLSAGWSTLAVAGLGAGGKGLFAVRLYDQTDAGNALGALWEVDAALPDWQALGHVYAAPQVFNKAGRALLITGNGYGSATGLASLLVLDAETGELLRQLDLPSRAGTPEANGLSAVTLQRDAGENVVAAYAGDLHGQLWGFDLSADDPQHWQVINRSAPLFAAPLGQPLTAAPLLHLSTPARAPLLLFGSGRLLAQGDAQSREQQAIYALRLAPSGRTLGVADLAQRNLQQGDTVNVRRVDGAALDWQQQAGWYVPLPVHPVSAERVVEAATVVGSRVLFSTLIPRRSAADPCRHQSSGWLLSLALDTGLAPPFASLDGNADLQVNDADIGVVGIELDIGLPGLPQVLRAEADPEVALPGCESEHYLLQGSEGSTLLAGGGRCVFARIHWRQLL</sequence>
<dbReference type="Proteomes" id="UP000242847">
    <property type="component" value="Unassembled WGS sequence"/>
</dbReference>
<evidence type="ECO:0000259" key="5">
    <source>
        <dbReference type="Pfam" id="PF05567"/>
    </source>
</evidence>
<dbReference type="InterPro" id="IPR036465">
    <property type="entry name" value="vWFA_dom_sf"/>
</dbReference>
<dbReference type="InterPro" id="IPR008707">
    <property type="entry name" value="B-propeller_PilY1"/>
</dbReference>
<evidence type="ECO:0000256" key="4">
    <source>
        <dbReference type="SAM" id="SignalP"/>
    </source>
</evidence>
<dbReference type="GO" id="GO:0046872">
    <property type="term" value="F:metal ion binding"/>
    <property type="evidence" value="ECO:0007669"/>
    <property type="project" value="UniProtKB-KW"/>
</dbReference>
<dbReference type="STRING" id="254161.SAMN05216256_102181"/>
<name>A0A1S8DIR4_9GAMM</name>
<dbReference type="Pfam" id="PF05567">
    <property type="entry name" value="T4P_PilY1"/>
    <property type="match status" value="1"/>
</dbReference>
<reference evidence="6 7" key="1">
    <citation type="submission" date="2017-01" db="EMBL/GenBank/DDBJ databases">
        <title>Draft genome sequence of Pseudomonas pachastrellae type strain CCUG 46540T from a deep sea.</title>
        <authorList>
            <person name="Gomila M."/>
            <person name="Mulet M."/>
            <person name="Lalucat J."/>
            <person name="Garcia-Valdes E."/>
        </authorList>
    </citation>
    <scope>NUCLEOTIDE SEQUENCE [LARGE SCALE GENOMIC DNA]</scope>
    <source>
        <strain evidence="6 7">CCUG 46540</strain>
    </source>
</reference>
<dbReference type="RefSeq" id="WP_083726129.1">
    <property type="nucleotide sequence ID" value="NZ_FOUD01000002.1"/>
</dbReference>
<keyword evidence="1" id="KW-0479">Metal-binding</keyword>
<dbReference type="EMBL" id="MUBC01000012">
    <property type="protein sequence ID" value="ONM44532.1"/>
    <property type="molecule type" value="Genomic_DNA"/>
</dbReference>
<dbReference type="Gene3D" id="3.40.50.410">
    <property type="entry name" value="von Willebrand factor, type A domain"/>
    <property type="match status" value="1"/>
</dbReference>
<dbReference type="AlphaFoldDB" id="A0A1S8DIR4"/>
<evidence type="ECO:0000313" key="6">
    <source>
        <dbReference type="EMBL" id="ONM44532.1"/>
    </source>
</evidence>
<keyword evidence="2" id="KW-0106">Calcium</keyword>
<dbReference type="OrthoDB" id="7156875at2"/>
<feature type="signal peptide" evidence="4">
    <location>
        <begin position="1"/>
        <end position="22"/>
    </location>
</feature>
<dbReference type="SUPFAM" id="SSF53300">
    <property type="entry name" value="vWA-like"/>
    <property type="match status" value="1"/>
</dbReference>
<evidence type="ECO:0000313" key="7">
    <source>
        <dbReference type="Proteomes" id="UP000242847"/>
    </source>
</evidence>
<protein>
    <recommendedName>
        <fullName evidence="5">PilY1 beta-propeller domain-containing protein</fullName>
    </recommendedName>
</protein>